<keyword evidence="6 8" id="KW-0472">Membrane</keyword>
<keyword evidence="12" id="KW-1185">Reference proteome</keyword>
<dbReference type="InterPro" id="IPR039859">
    <property type="entry name" value="PFA4/ZDH16/20/ERF2-like"/>
</dbReference>
<sequence>MARGEILGGDVAVKIAMLKKTKEGREKREFGEEEERSQTISGSDLKSPVVSFAGRDNNNRQAIEDNGNMGRKKSSHVHSAPSDDDDNNMYSKDSKPKRIYQLWPGNNKFYCGGRLVFGPDASSLLLTTAMIGAPAVTFSIRMAFMIGKRYPLFHTLVLMGSLLLTVLDFTFLFLTSSRDPGIIPRNKDAPEGEGLHKITQSSEWVNNKLGSTKLPRTKDVLVNGYTVKVKFCDTCLLYRPPRASHCSICNNCVQRFDHHCPWVGQCIALRNYPYFICFISTSTLLCLYVFVFSWVSMLEAHGKMLLMIITDDAIFIVLIVYCFVVVWFVGGLTVFHLYLICTNQARSLYKLLSDYCSYTTYENFRYRYDKKENPYGKGLFKNLYELFFAKIPPPVINFRDWVPEEPDVEVGSIASELDRAFGPRGENKHDMDMEIGDWKASKGGLVLQTLEYDNNNKIEETVKKKGLSDGTAETNTMFDVRSR</sequence>
<proteinExistence type="inferred from homology"/>
<comment type="similarity">
    <text evidence="2 8">Belongs to the DHHC palmitoyltransferase family.</text>
</comment>
<gene>
    <name evidence="11" type="ORF">HID58_016907</name>
</gene>
<comment type="caution">
    <text evidence="11">The sequence shown here is derived from an EMBL/GenBank/DDBJ whole genome shotgun (WGS) entry which is preliminary data.</text>
</comment>
<dbReference type="Pfam" id="PF01529">
    <property type="entry name" value="DHHC"/>
    <property type="match status" value="1"/>
</dbReference>
<evidence type="ECO:0000256" key="4">
    <source>
        <dbReference type="ARBA" id="ARBA00022692"/>
    </source>
</evidence>
<dbReference type="PROSITE" id="PS50216">
    <property type="entry name" value="DHHC"/>
    <property type="match status" value="1"/>
</dbReference>
<evidence type="ECO:0000256" key="3">
    <source>
        <dbReference type="ARBA" id="ARBA00022679"/>
    </source>
</evidence>
<evidence type="ECO:0000313" key="11">
    <source>
        <dbReference type="EMBL" id="KAH0924651.1"/>
    </source>
</evidence>
<comment type="catalytic activity">
    <reaction evidence="8">
        <text>L-cysteinyl-[protein] + hexadecanoyl-CoA = S-hexadecanoyl-L-cysteinyl-[protein] + CoA</text>
        <dbReference type="Rhea" id="RHEA:36683"/>
        <dbReference type="Rhea" id="RHEA-COMP:10131"/>
        <dbReference type="Rhea" id="RHEA-COMP:11032"/>
        <dbReference type="ChEBI" id="CHEBI:29950"/>
        <dbReference type="ChEBI" id="CHEBI:57287"/>
        <dbReference type="ChEBI" id="CHEBI:57379"/>
        <dbReference type="ChEBI" id="CHEBI:74151"/>
        <dbReference type="EC" id="2.3.1.225"/>
    </reaction>
</comment>
<evidence type="ECO:0000256" key="5">
    <source>
        <dbReference type="ARBA" id="ARBA00022989"/>
    </source>
</evidence>
<reference evidence="11 12" key="1">
    <citation type="submission" date="2021-05" db="EMBL/GenBank/DDBJ databases">
        <title>Genome Assembly of Synthetic Allotetraploid Brassica napus Reveals Homoeologous Exchanges between Subgenomes.</title>
        <authorList>
            <person name="Davis J.T."/>
        </authorList>
    </citation>
    <scope>NUCLEOTIDE SEQUENCE [LARGE SCALE GENOMIC DNA]</scope>
    <source>
        <strain evidence="12">cv. Da-Ae</strain>
        <tissue evidence="11">Seedling</tissue>
    </source>
</reference>
<organism evidence="11 12">
    <name type="scientific">Brassica napus</name>
    <name type="common">Rape</name>
    <dbReference type="NCBI Taxonomy" id="3708"/>
    <lineage>
        <taxon>Eukaryota</taxon>
        <taxon>Viridiplantae</taxon>
        <taxon>Streptophyta</taxon>
        <taxon>Embryophyta</taxon>
        <taxon>Tracheophyta</taxon>
        <taxon>Spermatophyta</taxon>
        <taxon>Magnoliopsida</taxon>
        <taxon>eudicotyledons</taxon>
        <taxon>Gunneridae</taxon>
        <taxon>Pentapetalae</taxon>
        <taxon>rosids</taxon>
        <taxon>malvids</taxon>
        <taxon>Brassicales</taxon>
        <taxon>Brassicaceae</taxon>
        <taxon>Brassiceae</taxon>
        <taxon>Brassica</taxon>
    </lineage>
</organism>
<comment type="domain">
    <text evidence="8">The DHHC domain is required for palmitoyltransferase activity.</text>
</comment>
<feature type="transmembrane region" description="Helical" evidence="8">
    <location>
        <begin position="152"/>
        <end position="175"/>
    </location>
</feature>
<name>A0ABQ8D8A8_BRANA</name>
<dbReference type="EC" id="2.3.1.225" evidence="8"/>
<keyword evidence="5 8" id="KW-1133">Transmembrane helix</keyword>
<keyword evidence="3 8" id="KW-0808">Transferase</keyword>
<evidence type="ECO:0000256" key="1">
    <source>
        <dbReference type="ARBA" id="ARBA00004127"/>
    </source>
</evidence>
<evidence type="ECO:0000256" key="7">
    <source>
        <dbReference type="ARBA" id="ARBA00023315"/>
    </source>
</evidence>
<dbReference type="PANTHER" id="PTHR22883:SF484">
    <property type="entry name" value="PROTEIN S-ACYLTRANSFERASE 2-RELATED"/>
    <property type="match status" value="1"/>
</dbReference>
<evidence type="ECO:0000259" key="10">
    <source>
        <dbReference type="Pfam" id="PF01529"/>
    </source>
</evidence>
<dbReference type="InterPro" id="IPR001594">
    <property type="entry name" value="Palmitoyltrfase_DHHC"/>
</dbReference>
<dbReference type="EMBL" id="JAGKQM010000005">
    <property type="protein sequence ID" value="KAH0924651.1"/>
    <property type="molecule type" value="Genomic_DNA"/>
</dbReference>
<keyword evidence="4 8" id="KW-0812">Transmembrane</keyword>
<comment type="subcellular location">
    <subcellularLocation>
        <location evidence="1">Endomembrane system</location>
        <topology evidence="1">Multi-pass membrane protein</topology>
    </subcellularLocation>
</comment>
<evidence type="ECO:0000256" key="2">
    <source>
        <dbReference type="ARBA" id="ARBA00008574"/>
    </source>
</evidence>
<feature type="domain" description="Palmitoyltransferase DHHC" evidence="10">
    <location>
        <begin position="230"/>
        <end position="345"/>
    </location>
</feature>
<protein>
    <recommendedName>
        <fullName evidence="8">S-acyltransferase</fullName>
        <ecNumber evidence="8">2.3.1.225</ecNumber>
    </recommendedName>
    <alternativeName>
        <fullName evidence="8">Palmitoyltransferase</fullName>
    </alternativeName>
</protein>
<dbReference type="PANTHER" id="PTHR22883">
    <property type="entry name" value="ZINC FINGER DHHC DOMAIN CONTAINING PROTEIN"/>
    <property type="match status" value="1"/>
</dbReference>
<evidence type="ECO:0000313" key="12">
    <source>
        <dbReference type="Proteomes" id="UP000824890"/>
    </source>
</evidence>
<evidence type="ECO:0000256" key="6">
    <source>
        <dbReference type="ARBA" id="ARBA00023136"/>
    </source>
</evidence>
<keyword evidence="7 8" id="KW-0012">Acyltransferase</keyword>
<evidence type="ECO:0000256" key="8">
    <source>
        <dbReference type="RuleBase" id="RU079119"/>
    </source>
</evidence>
<feature type="transmembrane region" description="Helical" evidence="8">
    <location>
        <begin position="314"/>
        <end position="340"/>
    </location>
</feature>
<feature type="region of interest" description="Disordered" evidence="9">
    <location>
        <begin position="20"/>
        <end position="93"/>
    </location>
</feature>
<feature type="transmembrane region" description="Helical" evidence="8">
    <location>
        <begin position="272"/>
        <end position="294"/>
    </location>
</feature>
<dbReference type="Proteomes" id="UP000824890">
    <property type="component" value="Unassembled WGS sequence"/>
</dbReference>
<feature type="compositionally biased region" description="Basic and acidic residues" evidence="9">
    <location>
        <begin position="20"/>
        <end position="30"/>
    </location>
</feature>
<evidence type="ECO:0000256" key="9">
    <source>
        <dbReference type="SAM" id="MobiDB-lite"/>
    </source>
</evidence>
<accession>A0ABQ8D8A8</accession>
<feature type="transmembrane region" description="Helical" evidence="8">
    <location>
        <begin position="124"/>
        <end position="146"/>
    </location>
</feature>